<reference evidence="3" key="1">
    <citation type="submission" date="2021-01" db="EMBL/GenBank/DDBJ databases">
        <authorList>
            <person name="Kaushik A."/>
        </authorList>
    </citation>
    <scope>NUCLEOTIDE SEQUENCE</scope>
    <source>
        <strain evidence="3">AG4-RS23</strain>
    </source>
</reference>
<feature type="region of interest" description="Disordered" evidence="1">
    <location>
        <begin position="108"/>
        <end position="146"/>
    </location>
</feature>
<organism evidence="3 4">
    <name type="scientific">Rhizoctonia solani</name>
    <dbReference type="NCBI Taxonomy" id="456999"/>
    <lineage>
        <taxon>Eukaryota</taxon>
        <taxon>Fungi</taxon>
        <taxon>Dikarya</taxon>
        <taxon>Basidiomycota</taxon>
        <taxon>Agaricomycotina</taxon>
        <taxon>Agaricomycetes</taxon>
        <taxon>Cantharellales</taxon>
        <taxon>Ceratobasidiaceae</taxon>
        <taxon>Rhizoctonia</taxon>
    </lineage>
</organism>
<feature type="compositionally biased region" description="Polar residues" evidence="1">
    <location>
        <begin position="37"/>
        <end position="57"/>
    </location>
</feature>
<evidence type="ECO:0000313" key="3">
    <source>
        <dbReference type="EMBL" id="CAE6465096.1"/>
    </source>
</evidence>
<dbReference type="EMBL" id="CAJMWY010001340">
    <property type="protein sequence ID" value="CAE6465096.1"/>
    <property type="molecule type" value="Genomic_DNA"/>
</dbReference>
<keyword evidence="2" id="KW-0472">Membrane</keyword>
<keyword evidence="2" id="KW-0812">Transmembrane</keyword>
<protein>
    <submittedName>
        <fullName evidence="3">Uncharacterized protein</fullName>
    </submittedName>
</protein>
<proteinExistence type="predicted"/>
<comment type="caution">
    <text evidence="3">The sequence shown here is derived from an EMBL/GenBank/DDBJ whole genome shotgun (WGS) entry which is preliminary data.</text>
</comment>
<accession>A0A8H3GTT8</accession>
<feature type="compositionally biased region" description="Basic and acidic residues" evidence="1">
    <location>
        <begin position="187"/>
        <end position="203"/>
    </location>
</feature>
<feature type="region of interest" description="Disordered" evidence="1">
    <location>
        <begin position="184"/>
        <end position="237"/>
    </location>
</feature>
<dbReference type="AlphaFoldDB" id="A0A8H3GTT8"/>
<evidence type="ECO:0000256" key="2">
    <source>
        <dbReference type="SAM" id="Phobius"/>
    </source>
</evidence>
<evidence type="ECO:0000313" key="4">
    <source>
        <dbReference type="Proteomes" id="UP000663861"/>
    </source>
</evidence>
<dbReference type="Proteomes" id="UP000663861">
    <property type="component" value="Unassembled WGS sequence"/>
</dbReference>
<name>A0A8H3GTT8_9AGAM</name>
<keyword evidence="2" id="KW-1133">Transmembrane helix</keyword>
<feature type="compositionally biased region" description="Polar residues" evidence="1">
    <location>
        <begin position="64"/>
        <end position="73"/>
    </location>
</feature>
<feature type="region of interest" description="Disordered" evidence="1">
    <location>
        <begin position="1"/>
        <end position="73"/>
    </location>
</feature>
<sequence>MTSSHGSPSTRNSTAESTRRSRTRTRTATRTSRTASLTFGTITSESSSVTPAQTSSHLAAVSTDHANPPQNSGSQLTVGLAVGIAFLALAILSIILLFCLRRRRRGQQQPAPSHQIPFGPLHEPNPDEKRLPKNVRHSGYSTTSTRLYTVDEEREDELSVSDSQAKRNWSKMVSSTLGRFTSLLQVPDEHTGAKNDKPQHMSERQVQPRPPPVSRVRLERQPRKVGPRSGTVLDSRI</sequence>
<gene>
    <name evidence="3" type="ORF">RDB_LOCUS73432</name>
</gene>
<feature type="transmembrane region" description="Helical" evidence="2">
    <location>
        <begin position="78"/>
        <end position="100"/>
    </location>
</feature>
<evidence type="ECO:0000256" key="1">
    <source>
        <dbReference type="SAM" id="MobiDB-lite"/>
    </source>
</evidence>